<evidence type="ECO:0000313" key="1">
    <source>
        <dbReference type="EMBL" id="CAK0850987.1"/>
    </source>
</evidence>
<accession>A0ABN9TY37</accession>
<dbReference type="Proteomes" id="UP001189429">
    <property type="component" value="Unassembled WGS sequence"/>
</dbReference>
<evidence type="ECO:0008006" key="3">
    <source>
        <dbReference type="Google" id="ProtNLM"/>
    </source>
</evidence>
<protein>
    <recommendedName>
        <fullName evidence="3">SURF1-like protein</fullName>
    </recommendedName>
</protein>
<evidence type="ECO:0000313" key="2">
    <source>
        <dbReference type="Proteomes" id="UP001189429"/>
    </source>
</evidence>
<sequence length="138" mass="14685">MWTVTNAPQVGGLGGMPVLMEAEPWAPGSDAPPPPEDTVVRWLSNGDTVEQVGHSKKVHGYMVMPIRCLRPGEDADGKGDTAAEGWVTRRLVDKERARGGQHVVWFDEAVGARGAARAPPEPADKGAGDDAWAAFMAK</sequence>
<reference evidence="1" key="1">
    <citation type="submission" date="2023-10" db="EMBL/GenBank/DDBJ databases">
        <authorList>
            <person name="Chen Y."/>
            <person name="Shah S."/>
            <person name="Dougan E. K."/>
            <person name="Thang M."/>
            <person name="Chan C."/>
        </authorList>
    </citation>
    <scope>NUCLEOTIDE SEQUENCE [LARGE SCALE GENOMIC DNA]</scope>
</reference>
<keyword evidence="2" id="KW-1185">Reference proteome</keyword>
<organism evidence="1 2">
    <name type="scientific">Prorocentrum cordatum</name>
    <dbReference type="NCBI Taxonomy" id="2364126"/>
    <lineage>
        <taxon>Eukaryota</taxon>
        <taxon>Sar</taxon>
        <taxon>Alveolata</taxon>
        <taxon>Dinophyceae</taxon>
        <taxon>Prorocentrales</taxon>
        <taxon>Prorocentraceae</taxon>
        <taxon>Prorocentrum</taxon>
    </lineage>
</organism>
<name>A0ABN9TY37_9DINO</name>
<comment type="caution">
    <text evidence="1">The sequence shown here is derived from an EMBL/GenBank/DDBJ whole genome shotgun (WGS) entry which is preliminary data.</text>
</comment>
<dbReference type="EMBL" id="CAUYUJ010015195">
    <property type="protein sequence ID" value="CAK0850987.1"/>
    <property type="molecule type" value="Genomic_DNA"/>
</dbReference>
<gene>
    <name evidence="1" type="ORF">PCOR1329_LOCUS43258</name>
</gene>
<proteinExistence type="predicted"/>